<dbReference type="FunFam" id="1.10.275.10:FF:000001">
    <property type="entry name" value="Fumarate hydratase, mitochondrial"/>
    <property type="match status" value="1"/>
</dbReference>
<sequence>MTEYRIESDSLGEVKVPKDALYGAQTVRAQHNFHITGQTVHPAMIQSLAYVKKASALANYEVGELTEEVAKVIMQAADEIIAGDHLEEFATDAIQGGAGTSINMNMNEVLANRAAQLLDEPLGTYQTVHPNDHVNRAQSTNDVIPTGGKLTILFLSEALIDAMDQLAVSLEAKAEEYRDVTKVGRTHLQDAVIITFGQVFQSFATMIRRDIRRIQHALEEMHTINMGATAVGTEINTTPGYKERVAKYLAEYTGFDFETAEDLVDGTKHIDGFVYVSSALKSFAASLSRMCNDMRLMASGPKVGLNEITIPQKQPGSSIMPGKVNPVIFEVTNQACFHVIGNDLTITLASEAGQMELNVFEPVLFYNLFQSIDYLTNACTTLRVNGIEGLTVNEHQASEYVRQSFALATAVSPQLGYSKVSSLTKQAMKENRPFVDVLIDEGIMTEAELKEAFPAYFPTN</sequence>
<feature type="domain" description="Fumarase C C-terminal" evidence="3">
    <location>
        <begin position="407"/>
        <end position="452"/>
    </location>
</feature>
<dbReference type="Pfam" id="PF00206">
    <property type="entry name" value="Lyase_1"/>
    <property type="match status" value="1"/>
</dbReference>
<dbReference type="Gene3D" id="1.10.40.30">
    <property type="entry name" value="Fumarase/aspartase (C-terminal domain)"/>
    <property type="match status" value="1"/>
</dbReference>
<dbReference type="GO" id="GO:0005829">
    <property type="term" value="C:cytosol"/>
    <property type="evidence" value="ECO:0007669"/>
    <property type="project" value="TreeGrafter"/>
</dbReference>
<evidence type="ECO:0000259" key="3">
    <source>
        <dbReference type="Pfam" id="PF10415"/>
    </source>
</evidence>
<comment type="caution">
    <text evidence="4">The sequence shown here is derived from an EMBL/GenBank/DDBJ whole genome shotgun (WGS) entry which is preliminary data.</text>
</comment>
<dbReference type="GO" id="GO:0008797">
    <property type="term" value="F:aspartate ammonia-lyase activity"/>
    <property type="evidence" value="ECO:0007669"/>
    <property type="project" value="UniProtKB-EC"/>
</dbReference>
<gene>
    <name evidence="4" type="primary">aspA</name>
    <name evidence="4" type="ORF">CYJ57_03865</name>
</gene>
<dbReference type="PANTHER" id="PTHR42696:SF2">
    <property type="entry name" value="ASPARTATE AMMONIA-LYASE"/>
    <property type="match status" value="1"/>
</dbReference>
<dbReference type="RefSeq" id="WP_101954146.1">
    <property type="nucleotide sequence ID" value="NZ_PKHE01000007.1"/>
</dbReference>
<accession>A0A2I1K1K0</accession>
<evidence type="ECO:0000259" key="2">
    <source>
        <dbReference type="Pfam" id="PF00206"/>
    </source>
</evidence>
<keyword evidence="1 4" id="KW-0456">Lyase</keyword>
<dbReference type="InterPro" id="IPR008948">
    <property type="entry name" value="L-Aspartase-like"/>
</dbReference>
<dbReference type="GO" id="GO:0006531">
    <property type="term" value="P:aspartate metabolic process"/>
    <property type="evidence" value="ECO:0007669"/>
    <property type="project" value="TreeGrafter"/>
</dbReference>
<name>A0A2I1K1K0_9LACT</name>
<dbReference type="InterPro" id="IPR020557">
    <property type="entry name" value="Fumarate_lyase_CS"/>
</dbReference>
<dbReference type="InterPro" id="IPR024083">
    <property type="entry name" value="Fumarase/histidase_N"/>
</dbReference>
<dbReference type="InterPro" id="IPR018951">
    <property type="entry name" value="Fumarase_C_C"/>
</dbReference>
<dbReference type="EC" id="4.3.1.1" evidence="4"/>
<organism evidence="4 5">
    <name type="scientific">Falseniella ignava</name>
    <dbReference type="NCBI Taxonomy" id="137730"/>
    <lineage>
        <taxon>Bacteria</taxon>
        <taxon>Bacillati</taxon>
        <taxon>Bacillota</taxon>
        <taxon>Bacilli</taxon>
        <taxon>Lactobacillales</taxon>
        <taxon>Aerococcaceae</taxon>
        <taxon>Falseniella</taxon>
    </lineage>
</organism>
<dbReference type="FunFam" id="1.20.200.10:FF:000001">
    <property type="entry name" value="Fumarate hydratase, mitochondrial"/>
    <property type="match status" value="1"/>
</dbReference>
<evidence type="ECO:0000313" key="5">
    <source>
        <dbReference type="Proteomes" id="UP000234384"/>
    </source>
</evidence>
<dbReference type="SUPFAM" id="SSF48557">
    <property type="entry name" value="L-aspartase-like"/>
    <property type="match status" value="1"/>
</dbReference>
<dbReference type="Gene3D" id="1.20.200.10">
    <property type="entry name" value="Fumarase/aspartase (Central domain)"/>
    <property type="match status" value="1"/>
</dbReference>
<dbReference type="Pfam" id="PF10415">
    <property type="entry name" value="FumaraseC_C"/>
    <property type="match status" value="1"/>
</dbReference>
<dbReference type="Gene3D" id="1.10.275.10">
    <property type="entry name" value="Fumarase/aspartase (N-terminal domain)"/>
    <property type="match status" value="1"/>
</dbReference>
<dbReference type="CDD" id="cd01357">
    <property type="entry name" value="Aspartase"/>
    <property type="match status" value="1"/>
</dbReference>
<dbReference type="OrthoDB" id="9769623at2"/>
<dbReference type="AlphaFoldDB" id="A0A2I1K1K0"/>
<evidence type="ECO:0000256" key="1">
    <source>
        <dbReference type="ARBA" id="ARBA00023239"/>
    </source>
</evidence>
<dbReference type="NCBIfam" id="NF008909">
    <property type="entry name" value="PRK12273.1"/>
    <property type="match status" value="1"/>
</dbReference>
<dbReference type="EMBL" id="PKHE01000007">
    <property type="protein sequence ID" value="PKY89508.1"/>
    <property type="molecule type" value="Genomic_DNA"/>
</dbReference>
<dbReference type="InterPro" id="IPR022761">
    <property type="entry name" value="Fumarate_lyase_N"/>
</dbReference>
<dbReference type="InterPro" id="IPR051546">
    <property type="entry name" value="Aspartate_Ammonia-Lyase"/>
</dbReference>
<dbReference type="PROSITE" id="PS00163">
    <property type="entry name" value="FUMARATE_LYASES"/>
    <property type="match status" value="1"/>
</dbReference>
<reference evidence="4 5" key="1">
    <citation type="submission" date="2017-12" db="EMBL/GenBank/DDBJ databases">
        <title>Phylogenetic diversity of female urinary microbiome.</title>
        <authorList>
            <person name="Thomas-White K."/>
            <person name="Wolfe A.J."/>
        </authorList>
    </citation>
    <scope>NUCLEOTIDE SEQUENCE [LARGE SCALE GENOMIC DNA]</scope>
    <source>
        <strain evidence="4 5">UMB0898</strain>
    </source>
</reference>
<proteinExistence type="predicted"/>
<dbReference type="InterPro" id="IPR000362">
    <property type="entry name" value="Fumarate_lyase_fam"/>
</dbReference>
<dbReference type="Proteomes" id="UP000234384">
    <property type="component" value="Unassembled WGS sequence"/>
</dbReference>
<dbReference type="GO" id="GO:0006099">
    <property type="term" value="P:tricarboxylic acid cycle"/>
    <property type="evidence" value="ECO:0007669"/>
    <property type="project" value="InterPro"/>
</dbReference>
<protein>
    <submittedName>
        <fullName evidence="4">Aspartate ammonia-lyase</fullName>
        <ecNumber evidence="4">4.3.1.1</ecNumber>
    </submittedName>
</protein>
<dbReference type="PANTHER" id="PTHR42696">
    <property type="entry name" value="ASPARTATE AMMONIA-LYASE"/>
    <property type="match status" value="1"/>
</dbReference>
<dbReference type="PRINTS" id="PR00149">
    <property type="entry name" value="FUMRATELYASE"/>
</dbReference>
<feature type="domain" description="Fumarate lyase N-terminal" evidence="2">
    <location>
        <begin position="12"/>
        <end position="341"/>
    </location>
</feature>
<evidence type="ECO:0000313" key="4">
    <source>
        <dbReference type="EMBL" id="PKY89508.1"/>
    </source>
</evidence>